<proteinExistence type="predicted"/>
<dbReference type="Proteomes" id="UP001497497">
    <property type="component" value="Unassembled WGS sequence"/>
</dbReference>
<reference evidence="2 3" key="1">
    <citation type="submission" date="2024-04" db="EMBL/GenBank/DDBJ databases">
        <authorList>
            <consortium name="Genoscope - CEA"/>
            <person name="William W."/>
        </authorList>
    </citation>
    <scope>NUCLEOTIDE SEQUENCE [LARGE SCALE GENOMIC DNA]</scope>
</reference>
<keyword evidence="3" id="KW-1185">Reference proteome</keyword>
<dbReference type="EMBL" id="CAXITT010000203">
    <property type="protein sequence ID" value="CAL1535460.1"/>
    <property type="molecule type" value="Genomic_DNA"/>
</dbReference>
<organism evidence="2 3">
    <name type="scientific">Lymnaea stagnalis</name>
    <name type="common">Great pond snail</name>
    <name type="synonym">Helix stagnalis</name>
    <dbReference type="NCBI Taxonomy" id="6523"/>
    <lineage>
        <taxon>Eukaryota</taxon>
        <taxon>Metazoa</taxon>
        <taxon>Spiralia</taxon>
        <taxon>Lophotrochozoa</taxon>
        <taxon>Mollusca</taxon>
        <taxon>Gastropoda</taxon>
        <taxon>Heterobranchia</taxon>
        <taxon>Euthyneura</taxon>
        <taxon>Panpulmonata</taxon>
        <taxon>Hygrophila</taxon>
        <taxon>Lymnaeoidea</taxon>
        <taxon>Lymnaeidae</taxon>
        <taxon>Lymnaea</taxon>
    </lineage>
</organism>
<evidence type="ECO:0000256" key="1">
    <source>
        <dbReference type="SAM" id="MobiDB-lite"/>
    </source>
</evidence>
<dbReference type="AlphaFoldDB" id="A0AAV2HN27"/>
<gene>
    <name evidence="2" type="ORF">GSLYS_00009420001</name>
</gene>
<evidence type="ECO:0000313" key="3">
    <source>
        <dbReference type="Proteomes" id="UP001497497"/>
    </source>
</evidence>
<feature type="region of interest" description="Disordered" evidence="1">
    <location>
        <begin position="147"/>
        <end position="175"/>
    </location>
</feature>
<sequence>PDETVGVTKDTDLMGLDYHVGEESRRRSAVDVARADRTIGETPGSARPQVNQGQVGHIVWNLQASDMKHVTSAYSEGSSIGLIHHKVCTDLSSSQSDHMREAKNDPSVNCRANTDVFIQNKEAMPNLTINSVIKYSSSSGLAAPQFMRSHHASPAEQTNPMGNYPGSRGHASNIP</sequence>
<feature type="non-terminal residue" evidence="2">
    <location>
        <position position="1"/>
    </location>
</feature>
<protein>
    <submittedName>
        <fullName evidence="2">Uncharacterized protein</fullName>
    </submittedName>
</protein>
<feature type="non-terminal residue" evidence="2">
    <location>
        <position position="175"/>
    </location>
</feature>
<name>A0AAV2HN27_LYMST</name>
<accession>A0AAV2HN27</accession>
<evidence type="ECO:0000313" key="2">
    <source>
        <dbReference type="EMBL" id="CAL1535460.1"/>
    </source>
</evidence>
<comment type="caution">
    <text evidence="2">The sequence shown here is derived from an EMBL/GenBank/DDBJ whole genome shotgun (WGS) entry which is preliminary data.</text>
</comment>